<feature type="domain" description="HTH tetR-type" evidence="4">
    <location>
        <begin position="14"/>
        <end position="59"/>
    </location>
</feature>
<evidence type="ECO:0000256" key="3">
    <source>
        <dbReference type="ARBA" id="ARBA00023163"/>
    </source>
</evidence>
<feature type="domain" description="TetR transcriptional regulator Rv1219c-like C-terminal" evidence="5">
    <location>
        <begin position="91"/>
        <end position="200"/>
    </location>
</feature>
<evidence type="ECO:0000256" key="2">
    <source>
        <dbReference type="ARBA" id="ARBA00023125"/>
    </source>
</evidence>
<keyword evidence="1" id="KW-0805">Transcription regulation</keyword>
<evidence type="ECO:0000259" key="4">
    <source>
        <dbReference type="Pfam" id="PF00440"/>
    </source>
</evidence>
<accession>A0A413RHQ3</accession>
<evidence type="ECO:0000313" key="7">
    <source>
        <dbReference type="Proteomes" id="UP000283374"/>
    </source>
</evidence>
<dbReference type="SUPFAM" id="SSF48498">
    <property type="entry name" value="Tetracyclin repressor-like, C-terminal domain"/>
    <property type="match status" value="1"/>
</dbReference>
<keyword evidence="7" id="KW-1185">Reference proteome</keyword>
<dbReference type="AlphaFoldDB" id="A0A413RHQ3"/>
<dbReference type="Pfam" id="PF17933">
    <property type="entry name" value="TetR_C_25"/>
    <property type="match status" value="1"/>
</dbReference>
<dbReference type="GO" id="GO:0000976">
    <property type="term" value="F:transcription cis-regulatory region binding"/>
    <property type="evidence" value="ECO:0007669"/>
    <property type="project" value="TreeGrafter"/>
</dbReference>
<proteinExistence type="predicted"/>
<dbReference type="OrthoDB" id="3403733at2"/>
<organism evidence="6 7">
    <name type="scientific">Cellulomonas rhizosphaerae</name>
    <dbReference type="NCBI Taxonomy" id="2293719"/>
    <lineage>
        <taxon>Bacteria</taxon>
        <taxon>Bacillati</taxon>
        <taxon>Actinomycetota</taxon>
        <taxon>Actinomycetes</taxon>
        <taxon>Micrococcales</taxon>
        <taxon>Cellulomonadaceae</taxon>
        <taxon>Cellulomonas</taxon>
    </lineage>
</organism>
<dbReference type="InterPro" id="IPR036271">
    <property type="entry name" value="Tet_transcr_reg_TetR-rel_C_sf"/>
</dbReference>
<dbReference type="PANTHER" id="PTHR30055:SF234">
    <property type="entry name" value="HTH-TYPE TRANSCRIPTIONAL REGULATOR BETI"/>
    <property type="match status" value="1"/>
</dbReference>
<reference evidence="6 7" key="1">
    <citation type="submission" date="2018-08" db="EMBL/GenBank/DDBJ databases">
        <title>Cellulomonas rhizosphaerae sp. nov., a novel actinomycete isolated from soil.</title>
        <authorList>
            <person name="Tian Y."/>
        </authorList>
    </citation>
    <scope>NUCLEOTIDE SEQUENCE [LARGE SCALE GENOMIC DNA]</scope>
    <source>
        <strain evidence="6 7">NEAU-TCZ24</strain>
    </source>
</reference>
<dbReference type="Proteomes" id="UP000283374">
    <property type="component" value="Unassembled WGS sequence"/>
</dbReference>
<sequence length="213" mass="22470">MFSRVVDVDARERIRDAAIARFGREGFGAGLRAIALDAQVSAALVIHHYGSKDALRAACDAHVHATIRRAKSEAMRDESPAQVIGQLATIEQYAPVFAYMVRSLMDGGPAAAQFVDGLVEDAESYLAAGVAAGTVRPSRDPHGRARALVASSVGTLLMTQLDAAAGRAVAPTDRPGEAIVAMAEATVLPGLELYTYGLFTDSSYLDAYLEGHP</sequence>
<dbReference type="EMBL" id="QWKP01000221">
    <property type="protein sequence ID" value="RHA37671.1"/>
    <property type="molecule type" value="Genomic_DNA"/>
</dbReference>
<dbReference type="PANTHER" id="PTHR30055">
    <property type="entry name" value="HTH-TYPE TRANSCRIPTIONAL REGULATOR RUTR"/>
    <property type="match status" value="1"/>
</dbReference>
<name>A0A413RHQ3_9CELL</name>
<dbReference type="InterPro" id="IPR050109">
    <property type="entry name" value="HTH-type_TetR-like_transc_reg"/>
</dbReference>
<comment type="caution">
    <text evidence="6">The sequence shown here is derived from an EMBL/GenBank/DDBJ whole genome shotgun (WGS) entry which is preliminary data.</text>
</comment>
<keyword evidence="2" id="KW-0238">DNA-binding</keyword>
<evidence type="ECO:0000256" key="1">
    <source>
        <dbReference type="ARBA" id="ARBA00023015"/>
    </source>
</evidence>
<protein>
    <submittedName>
        <fullName evidence="6">TetR/AcrR family transcriptional regulator</fullName>
    </submittedName>
</protein>
<keyword evidence="3" id="KW-0804">Transcription</keyword>
<dbReference type="InterPro" id="IPR001647">
    <property type="entry name" value="HTH_TetR"/>
</dbReference>
<evidence type="ECO:0000259" key="5">
    <source>
        <dbReference type="Pfam" id="PF17933"/>
    </source>
</evidence>
<dbReference type="InterPro" id="IPR009057">
    <property type="entry name" value="Homeodomain-like_sf"/>
</dbReference>
<dbReference type="Pfam" id="PF00440">
    <property type="entry name" value="TetR_N"/>
    <property type="match status" value="1"/>
</dbReference>
<evidence type="ECO:0000313" key="6">
    <source>
        <dbReference type="EMBL" id="RHA37671.1"/>
    </source>
</evidence>
<dbReference type="Gene3D" id="1.10.357.10">
    <property type="entry name" value="Tetracycline Repressor, domain 2"/>
    <property type="match status" value="1"/>
</dbReference>
<dbReference type="InterPro" id="IPR041484">
    <property type="entry name" value="TetR_C_25"/>
</dbReference>
<dbReference type="GO" id="GO:0003700">
    <property type="term" value="F:DNA-binding transcription factor activity"/>
    <property type="evidence" value="ECO:0007669"/>
    <property type="project" value="TreeGrafter"/>
</dbReference>
<gene>
    <name evidence="6" type="ORF">D1825_16615</name>
</gene>
<dbReference type="SUPFAM" id="SSF46689">
    <property type="entry name" value="Homeodomain-like"/>
    <property type="match status" value="1"/>
</dbReference>